<name>A0A7N9IDA4_MACFA</name>
<keyword evidence="3" id="KW-1185">Reference proteome</keyword>
<dbReference type="PRINTS" id="PR02045">
    <property type="entry name" value="F138DOMAIN"/>
</dbReference>
<dbReference type="Proteomes" id="UP000233100">
    <property type="component" value="Chromosome 5"/>
</dbReference>
<dbReference type="Ensembl" id="ENSMFAT00000095912.1">
    <property type="protein sequence ID" value="ENSMFAP00000054976.1"/>
    <property type="gene ID" value="ENSMFAG00000058013.1"/>
</dbReference>
<evidence type="ECO:0000313" key="2">
    <source>
        <dbReference type="Ensembl" id="ENSMFAP00000054976.1"/>
    </source>
</evidence>
<reference evidence="2 3" key="1">
    <citation type="submission" date="2013-03" db="EMBL/GenBank/DDBJ databases">
        <authorList>
            <person name="Warren W."/>
            <person name="Wilson R.K."/>
        </authorList>
    </citation>
    <scope>NUCLEOTIDE SEQUENCE</scope>
</reference>
<feature type="region of interest" description="Disordered" evidence="1">
    <location>
        <begin position="81"/>
        <end position="101"/>
    </location>
</feature>
<dbReference type="PANTHER" id="PTHR46254:SF3">
    <property type="entry name" value="SECRETED PROTEIN"/>
    <property type="match status" value="1"/>
</dbReference>
<dbReference type="PANTHER" id="PTHR46254">
    <property type="entry name" value="PROTEIN GVQW1-RELATED"/>
    <property type="match status" value="1"/>
</dbReference>
<dbReference type="GeneTree" id="ENSGT00940000161627"/>
<evidence type="ECO:0000256" key="1">
    <source>
        <dbReference type="SAM" id="MobiDB-lite"/>
    </source>
</evidence>
<protein>
    <submittedName>
        <fullName evidence="2">Uncharacterized protein</fullName>
    </submittedName>
</protein>
<sequence length="101" mass="11463">MGFFFFFFETESHSVTQARGQWYNLGSLQPLLPGFKRFFCFSLQRSRDYRHLPSCLANCFRIFVETGFHHVGQADLKLLASSDPPTSASQSAGITGVRHRA</sequence>
<feature type="compositionally biased region" description="Polar residues" evidence="1">
    <location>
        <begin position="83"/>
        <end position="93"/>
    </location>
</feature>
<reference evidence="2" key="3">
    <citation type="submission" date="2025-09" db="UniProtKB">
        <authorList>
            <consortium name="Ensembl"/>
        </authorList>
    </citation>
    <scope>IDENTIFICATION</scope>
</reference>
<accession>A0A7N9IDA4</accession>
<proteinExistence type="predicted"/>
<organism evidence="2 3">
    <name type="scientific">Macaca fascicularis</name>
    <name type="common">Crab-eating macaque</name>
    <name type="synonym">Cynomolgus monkey</name>
    <dbReference type="NCBI Taxonomy" id="9541"/>
    <lineage>
        <taxon>Eukaryota</taxon>
        <taxon>Metazoa</taxon>
        <taxon>Chordata</taxon>
        <taxon>Craniata</taxon>
        <taxon>Vertebrata</taxon>
        <taxon>Euteleostomi</taxon>
        <taxon>Mammalia</taxon>
        <taxon>Eutheria</taxon>
        <taxon>Euarchontoglires</taxon>
        <taxon>Primates</taxon>
        <taxon>Haplorrhini</taxon>
        <taxon>Catarrhini</taxon>
        <taxon>Cercopithecidae</taxon>
        <taxon>Cercopithecinae</taxon>
        <taxon>Macaca</taxon>
    </lineage>
</organism>
<evidence type="ECO:0000313" key="3">
    <source>
        <dbReference type="Proteomes" id="UP000233100"/>
    </source>
</evidence>
<reference evidence="2" key="2">
    <citation type="submission" date="2025-08" db="UniProtKB">
        <authorList>
            <consortium name="Ensembl"/>
        </authorList>
    </citation>
    <scope>IDENTIFICATION</scope>
</reference>
<dbReference type="AlphaFoldDB" id="A0A7N9IDA4"/>